<evidence type="ECO:0000259" key="12">
    <source>
        <dbReference type="PROSITE" id="PS51194"/>
    </source>
</evidence>
<evidence type="ECO:0000256" key="8">
    <source>
        <dbReference type="PROSITE-ProRule" id="PRU00175"/>
    </source>
</evidence>
<feature type="compositionally biased region" description="Low complexity" evidence="9">
    <location>
        <begin position="47"/>
        <end position="61"/>
    </location>
</feature>
<dbReference type="InterPro" id="IPR014001">
    <property type="entry name" value="Helicase_ATP-bd"/>
</dbReference>
<dbReference type="Pfam" id="PF00176">
    <property type="entry name" value="SNF2-rel_dom"/>
    <property type="match status" value="2"/>
</dbReference>
<dbReference type="InterPro" id="IPR038718">
    <property type="entry name" value="SNF2-like_sf"/>
</dbReference>
<dbReference type="GO" id="GO:0005524">
    <property type="term" value="F:ATP binding"/>
    <property type="evidence" value="ECO:0007669"/>
    <property type="project" value="UniProtKB-KW"/>
</dbReference>
<feature type="compositionally biased region" description="Basic residues" evidence="9">
    <location>
        <begin position="338"/>
        <end position="359"/>
    </location>
</feature>
<evidence type="ECO:0000256" key="2">
    <source>
        <dbReference type="ARBA" id="ARBA00022741"/>
    </source>
</evidence>
<dbReference type="InterPro" id="IPR050628">
    <property type="entry name" value="SNF2_RAD54_helicase_TF"/>
</dbReference>
<evidence type="ECO:0000256" key="7">
    <source>
        <dbReference type="ARBA" id="ARBA00022840"/>
    </source>
</evidence>
<organism evidence="13 14">
    <name type="scientific">Rhodosorus marinus</name>
    <dbReference type="NCBI Taxonomy" id="101924"/>
    <lineage>
        <taxon>Eukaryota</taxon>
        <taxon>Rhodophyta</taxon>
        <taxon>Stylonematophyceae</taxon>
        <taxon>Stylonematales</taxon>
        <taxon>Stylonemataceae</taxon>
        <taxon>Rhodosorus</taxon>
    </lineage>
</organism>
<feature type="compositionally biased region" description="Basic and acidic residues" evidence="9">
    <location>
        <begin position="32"/>
        <end position="46"/>
    </location>
</feature>
<evidence type="ECO:0000259" key="10">
    <source>
        <dbReference type="PROSITE" id="PS50089"/>
    </source>
</evidence>
<keyword evidence="2" id="KW-0547">Nucleotide-binding</keyword>
<dbReference type="GO" id="GO:0008270">
    <property type="term" value="F:zinc ion binding"/>
    <property type="evidence" value="ECO:0007669"/>
    <property type="project" value="UniProtKB-KW"/>
</dbReference>
<dbReference type="PROSITE" id="PS51192">
    <property type="entry name" value="HELICASE_ATP_BIND_1"/>
    <property type="match status" value="1"/>
</dbReference>
<dbReference type="Gene3D" id="3.40.50.10810">
    <property type="entry name" value="Tandem AAA-ATPase domain"/>
    <property type="match status" value="2"/>
</dbReference>
<feature type="compositionally biased region" description="Polar residues" evidence="9">
    <location>
        <begin position="17"/>
        <end position="28"/>
    </location>
</feature>
<dbReference type="GO" id="GO:0006289">
    <property type="term" value="P:nucleotide-excision repair"/>
    <property type="evidence" value="ECO:0007669"/>
    <property type="project" value="TreeGrafter"/>
</dbReference>
<dbReference type="InterPro" id="IPR018957">
    <property type="entry name" value="Znf_C3HC4_RING-type"/>
</dbReference>
<dbReference type="SUPFAM" id="SSF52540">
    <property type="entry name" value="P-loop containing nucleoside triphosphate hydrolases"/>
    <property type="match status" value="2"/>
</dbReference>
<protein>
    <recommendedName>
        <fullName evidence="15">ATP-dependent helicase ATRX</fullName>
    </recommendedName>
</protein>
<feature type="domain" description="Helicase ATP-binding" evidence="11">
    <location>
        <begin position="164"/>
        <end position="518"/>
    </location>
</feature>
<dbReference type="GO" id="GO:0008094">
    <property type="term" value="F:ATP-dependent activity, acting on DNA"/>
    <property type="evidence" value="ECO:0007669"/>
    <property type="project" value="TreeGrafter"/>
</dbReference>
<evidence type="ECO:0000259" key="11">
    <source>
        <dbReference type="PROSITE" id="PS51192"/>
    </source>
</evidence>
<feature type="compositionally biased region" description="Basic and acidic residues" evidence="9">
    <location>
        <begin position="397"/>
        <end position="426"/>
    </location>
</feature>
<dbReference type="CDD" id="cd18793">
    <property type="entry name" value="SF2_C_SNF"/>
    <property type="match status" value="1"/>
</dbReference>
<dbReference type="InterPro" id="IPR001841">
    <property type="entry name" value="Znf_RING"/>
</dbReference>
<reference evidence="13 14" key="1">
    <citation type="journal article" date="2023" name="Nat. Commun.">
        <title>Origin of minicircular mitochondrial genomes in red algae.</title>
        <authorList>
            <person name="Lee Y."/>
            <person name="Cho C.H."/>
            <person name="Lee Y.M."/>
            <person name="Park S.I."/>
            <person name="Yang J.H."/>
            <person name="West J.A."/>
            <person name="Bhattacharya D."/>
            <person name="Yoon H.S."/>
        </authorList>
    </citation>
    <scope>NUCLEOTIDE SEQUENCE [LARGE SCALE GENOMIC DNA]</scope>
    <source>
        <strain evidence="13 14">CCMP1338</strain>
        <tissue evidence="13">Whole cell</tissue>
    </source>
</reference>
<comment type="caution">
    <text evidence="13">The sequence shown here is derived from an EMBL/GenBank/DDBJ whole genome shotgun (WGS) entry which is preliminary data.</text>
</comment>
<sequence length="937" mass="106940">MRETRSRRRRVEDDQAGQGSRSLRSRASTGGDEAHSSSDSDFKAEVDSSSSEASELSSEILDSSEDIFRIPNFASDELPISEEEQAKRPRRARKKKDTYKAYDWETEYSREAYESKIAEHVDENGELDTDKLVKRKIPEVMKQPKQLTLPLLPFQEESLWWMANQEDTRYKGGILADEMGMGKTLQTISLILARRKREKDPSLSKTTLVVCPLVALNQWQSEIKKFTEKGSLSVLLYHGPKRPADPAVLAEYDVVLTTYSIVEAEYRAKMGYQKTACQYCGNRYYTEKLKVHNKYFCGPDAKMTARQALTERRAPLRRFGRSNIDSESSSDDSEPQPKKPRVARGKTRQKSSTRSRKKSTNGNHSRDSSEFDDSDDEVYKKPGPAGNKKTPKLMNAEGKKEAGTKGAKDRRSALEKAMEHPHAGMSRREWANAIAKARQELAPEYKKLSEENSTRSPLHSTIFFRVVLDEAHFIKEKSTSTAKAVFALESKHRWALSGTPLQNRVSELFSLVKFLRIYPFSFYFNVSGTCSSVNWDFDIDTGKCRTCNLSRSVHYAWWNKLIMNPIKRFGYSGGGITSMILLKYGVLDEILLRRTKQDREADLVLPPKFVHMRKDVFDEQEDDFYMALYTQSKAQFNTYVQSGTVLNNYAHIFDLLTRLRQAVNHPYLVSCSQKAYLESTQTLCGLCKETAEDCIETGCAHRFDRTCLTDYISGYDGDDSPKCPVCESLLTVDLNSPAIKLDRPASESRAPGILKRLGNLEQFQSSTKVEALLEELQWMLERDRSSKAIIFSQFVSMLDIIEHRLKLAGLSCVKLVGSQTFNKRNQQINSFMHDPDVPIFLISLKAGGLALNLTVASHVFLMDPWWNPAAEQQAMDRIHRIGQYKPIRAIRLTIRDTIEDRILRLQEKKRLVFESTVGKDKEALNRLTEADMKFLFQ</sequence>
<dbReference type="Proteomes" id="UP001157974">
    <property type="component" value="Unassembled WGS sequence"/>
</dbReference>
<dbReference type="PANTHER" id="PTHR45626:SF12">
    <property type="entry name" value="DNA REPAIR PROTEIN RAD16"/>
    <property type="match status" value="1"/>
</dbReference>
<name>A0AAV8V0V6_9RHOD</name>
<dbReference type="SMART" id="SM00487">
    <property type="entry name" value="DEXDc"/>
    <property type="match status" value="1"/>
</dbReference>
<dbReference type="Gene3D" id="3.30.40.10">
    <property type="entry name" value="Zinc/RING finger domain, C3HC4 (zinc finger)"/>
    <property type="match status" value="1"/>
</dbReference>
<evidence type="ECO:0000256" key="5">
    <source>
        <dbReference type="ARBA" id="ARBA00022806"/>
    </source>
</evidence>
<evidence type="ECO:0000256" key="4">
    <source>
        <dbReference type="ARBA" id="ARBA00022801"/>
    </source>
</evidence>
<feature type="domain" description="Helicase C-terminal" evidence="12">
    <location>
        <begin position="768"/>
        <end position="924"/>
    </location>
</feature>
<dbReference type="CDD" id="cd18008">
    <property type="entry name" value="DEXDc_SHPRH-like"/>
    <property type="match status" value="1"/>
</dbReference>
<keyword evidence="4" id="KW-0378">Hydrolase</keyword>
<keyword evidence="14" id="KW-1185">Reference proteome</keyword>
<accession>A0AAV8V0V6</accession>
<dbReference type="EMBL" id="JAMWBK010000003">
    <property type="protein sequence ID" value="KAJ8907202.1"/>
    <property type="molecule type" value="Genomic_DNA"/>
</dbReference>
<keyword evidence="3 8" id="KW-0863">Zinc-finger</keyword>
<keyword evidence="5" id="KW-0347">Helicase</keyword>
<dbReference type="InterPro" id="IPR027417">
    <property type="entry name" value="P-loop_NTPase"/>
</dbReference>
<dbReference type="AlphaFoldDB" id="A0AAV8V0V6"/>
<dbReference type="GO" id="GO:0005634">
    <property type="term" value="C:nucleus"/>
    <property type="evidence" value="ECO:0007669"/>
    <property type="project" value="TreeGrafter"/>
</dbReference>
<dbReference type="PROSITE" id="PS50089">
    <property type="entry name" value="ZF_RING_2"/>
    <property type="match status" value="1"/>
</dbReference>
<dbReference type="InterPro" id="IPR000330">
    <property type="entry name" value="SNF2_N"/>
</dbReference>
<dbReference type="SMART" id="SM00184">
    <property type="entry name" value="RING"/>
    <property type="match status" value="1"/>
</dbReference>
<dbReference type="InterPro" id="IPR001650">
    <property type="entry name" value="Helicase_C-like"/>
</dbReference>
<dbReference type="GO" id="GO:0016787">
    <property type="term" value="F:hydrolase activity"/>
    <property type="evidence" value="ECO:0007669"/>
    <property type="project" value="UniProtKB-KW"/>
</dbReference>
<gene>
    <name evidence="13" type="ORF">NDN08_003683</name>
</gene>
<evidence type="ECO:0000256" key="9">
    <source>
        <dbReference type="SAM" id="MobiDB-lite"/>
    </source>
</evidence>
<proteinExistence type="predicted"/>
<dbReference type="GO" id="GO:0004386">
    <property type="term" value="F:helicase activity"/>
    <property type="evidence" value="ECO:0007669"/>
    <property type="project" value="UniProtKB-KW"/>
</dbReference>
<dbReference type="InterPro" id="IPR013083">
    <property type="entry name" value="Znf_RING/FYVE/PHD"/>
</dbReference>
<keyword evidence="6" id="KW-0862">Zinc</keyword>
<evidence type="ECO:0000313" key="14">
    <source>
        <dbReference type="Proteomes" id="UP001157974"/>
    </source>
</evidence>
<keyword evidence="7" id="KW-0067">ATP-binding</keyword>
<evidence type="ECO:0000256" key="6">
    <source>
        <dbReference type="ARBA" id="ARBA00022833"/>
    </source>
</evidence>
<dbReference type="PROSITE" id="PS51194">
    <property type="entry name" value="HELICASE_CTER"/>
    <property type="match status" value="1"/>
</dbReference>
<dbReference type="SMART" id="SM00490">
    <property type="entry name" value="HELICc"/>
    <property type="match status" value="1"/>
</dbReference>
<dbReference type="InterPro" id="IPR049730">
    <property type="entry name" value="SNF2/RAD54-like_C"/>
</dbReference>
<evidence type="ECO:0000313" key="13">
    <source>
        <dbReference type="EMBL" id="KAJ8907202.1"/>
    </source>
</evidence>
<evidence type="ECO:0000256" key="1">
    <source>
        <dbReference type="ARBA" id="ARBA00022723"/>
    </source>
</evidence>
<keyword evidence="1" id="KW-0479">Metal-binding</keyword>
<evidence type="ECO:0008006" key="15">
    <source>
        <dbReference type="Google" id="ProtNLM"/>
    </source>
</evidence>
<feature type="region of interest" description="Disordered" evidence="9">
    <location>
        <begin position="1"/>
        <end position="62"/>
    </location>
</feature>
<dbReference type="Pfam" id="PF00097">
    <property type="entry name" value="zf-C3HC4"/>
    <property type="match status" value="1"/>
</dbReference>
<dbReference type="SUPFAM" id="SSF57850">
    <property type="entry name" value="RING/U-box"/>
    <property type="match status" value="1"/>
</dbReference>
<evidence type="ECO:0000256" key="3">
    <source>
        <dbReference type="ARBA" id="ARBA00022771"/>
    </source>
</evidence>
<feature type="domain" description="RING-type" evidence="10">
    <location>
        <begin position="684"/>
        <end position="727"/>
    </location>
</feature>
<dbReference type="Gene3D" id="3.40.50.300">
    <property type="entry name" value="P-loop containing nucleotide triphosphate hydrolases"/>
    <property type="match status" value="1"/>
</dbReference>
<dbReference type="Pfam" id="PF00271">
    <property type="entry name" value="Helicase_C"/>
    <property type="match status" value="1"/>
</dbReference>
<dbReference type="PANTHER" id="PTHR45626">
    <property type="entry name" value="TRANSCRIPTION TERMINATION FACTOR 2-RELATED"/>
    <property type="match status" value="1"/>
</dbReference>
<feature type="region of interest" description="Disordered" evidence="9">
    <location>
        <begin position="311"/>
        <end position="426"/>
    </location>
</feature>